<gene>
    <name evidence="8" type="ORF">ZIOFF_066714</name>
</gene>
<reference evidence="8 9" key="1">
    <citation type="submission" date="2020-08" db="EMBL/GenBank/DDBJ databases">
        <title>Plant Genome Project.</title>
        <authorList>
            <person name="Zhang R.-G."/>
        </authorList>
    </citation>
    <scope>NUCLEOTIDE SEQUENCE [LARGE SCALE GENOMIC DNA]</scope>
    <source>
        <tissue evidence="8">Rhizome</tissue>
    </source>
</reference>
<feature type="region of interest" description="Disordered" evidence="6">
    <location>
        <begin position="1"/>
        <end position="27"/>
    </location>
</feature>
<keyword evidence="2" id="KW-0378">Hydrolase</keyword>
<evidence type="ECO:0000259" key="7">
    <source>
        <dbReference type="PROSITE" id="PS50275"/>
    </source>
</evidence>
<proteinExistence type="predicted"/>
<evidence type="ECO:0000256" key="6">
    <source>
        <dbReference type="SAM" id="MobiDB-lite"/>
    </source>
</evidence>
<sequence>MRKEDSSLPDRMAAGRETADHSAAGSAGTVAAPRNNFLRKFRLYETRSTFYVVGNNKDSSYWRVLKINRLEPSELSIHEDPRIYSENECHDMLTQIHLKNIATDGLRFVTKCYGIAGFVKFLGPYYMLLITRRRKVGTICGHSIYAVSKSEMITLPNSDVLSNIAYSKDENRYKSLLCSTCLREDFFFSYSYNIMRSLQINLCDGETKSDLHETMFVWNAFLTRGVRDLLQNTTWIVALVYGFFKQAKICVSGKYFWLTLIARRSRHFAGTRYLKRGVNEKGEVANDVEIEQIVSEDIAGGISSAIASVVQNRGSIPLFWSQQTSKFNLRPDIILHKKDNNFDATWLHFDNLVKRYGNPIIILNLIKSFEKKPRESLLHAEFTNAIDSINKDLSEEKRLKFLHWDIQNYTRRKGANVLESLGKVAACTLEITGYFYCQTTSPLKNQNILECSQPLGHYRGELLCKPSNRSFLDFIQTSDIPQSKYSGANTEKDGDTLANEVYSASAQNEYSDKTNYQTNIFAKPIKFQKGILRTNCIDCLDRTNVAQYAFGLAALGHQLHAVGSREAVKITLHSPLADDLMVLYEKMGDKLALQYGGSPAHNKIFSERRGQWKAATQSQELLRTIQRYYNNAYMDVEKQHAINLFLGYFQPQHGKPALWDLDASQPYSTGRNYAFADEYTRSIFVRSLSDGNVLSEGSPPLSFSDVAPNDLVSSSLSARVEHQLAVRGLCDSTPEILSCENNVSHPGSTIFRNFTSDDAHICFSDHKLNGSDCSNFLDFDWLSSTGSSCKDEEHKISSLINSPNANLATENVTDSVSNEVITILHEESHRVQEVEANRREPSSTSVAESSKASQFSDKFAYWVDHGGAFCY</sequence>
<dbReference type="InterPro" id="IPR002013">
    <property type="entry name" value="SAC_dom"/>
</dbReference>
<dbReference type="Proteomes" id="UP000734854">
    <property type="component" value="Unassembled WGS sequence"/>
</dbReference>
<dbReference type="PROSITE" id="PS50275">
    <property type="entry name" value="SAC"/>
    <property type="match status" value="1"/>
</dbReference>
<name>A0A8J5EYM3_ZINOF</name>
<evidence type="ECO:0000256" key="3">
    <source>
        <dbReference type="ARBA" id="ARBA00023136"/>
    </source>
</evidence>
<keyword evidence="3" id="KW-0472">Membrane</keyword>
<dbReference type="GO" id="GO:0005774">
    <property type="term" value="C:vacuolar membrane"/>
    <property type="evidence" value="ECO:0007669"/>
    <property type="project" value="UniProtKB-SubCell"/>
</dbReference>
<evidence type="ECO:0000256" key="2">
    <source>
        <dbReference type="ARBA" id="ARBA00022801"/>
    </source>
</evidence>
<feature type="domain" description="SAC" evidence="7">
    <location>
        <begin position="177"/>
        <end position="597"/>
    </location>
</feature>
<evidence type="ECO:0000256" key="5">
    <source>
        <dbReference type="ARBA" id="ARBA00023464"/>
    </source>
</evidence>
<dbReference type="PANTHER" id="PTHR45738:SF3">
    <property type="entry name" value="OS03G0182400 PROTEIN"/>
    <property type="match status" value="1"/>
</dbReference>
<dbReference type="EMBL" id="JACMSC010000018">
    <property type="protein sequence ID" value="KAG6477459.1"/>
    <property type="molecule type" value="Genomic_DNA"/>
</dbReference>
<comment type="catalytic activity">
    <reaction evidence="4">
        <text>a 1,2-diacyl-sn-glycero-3-phospho-(1D-myo-inositol-3,5-bisphosphate) + H2O = a 1,2-diacyl-sn-glycero-3-phospho-(1D-myo-inositol-3-phosphate) + phosphate</text>
        <dbReference type="Rhea" id="RHEA:32955"/>
        <dbReference type="ChEBI" id="CHEBI:15377"/>
        <dbReference type="ChEBI" id="CHEBI:43474"/>
        <dbReference type="ChEBI" id="CHEBI:57923"/>
        <dbReference type="ChEBI" id="CHEBI:58088"/>
    </reaction>
</comment>
<dbReference type="Pfam" id="PF02383">
    <property type="entry name" value="Syja_N"/>
    <property type="match status" value="1"/>
</dbReference>
<evidence type="ECO:0000313" key="8">
    <source>
        <dbReference type="EMBL" id="KAG6477459.1"/>
    </source>
</evidence>
<comment type="subunit">
    <text evidence="5">Component of the PI(3,5)P2 regulatory complex at least composed of ATG18, SAC/FIG4, FAB1 and VAC14.</text>
</comment>
<comment type="caution">
    <text evidence="8">The sequence shown here is derived from an EMBL/GenBank/DDBJ whole genome shotgun (WGS) entry which is preliminary data.</text>
</comment>
<accession>A0A8J5EYM3</accession>
<dbReference type="OrthoDB" id="405996at2759"/>
<feature type="compositionally biased region" description="Basic and acidic residues" evidence="6">
    <location>
        <begin position="1"/>
        <end position="20"/>
    </location>
</feature>
<evidence type="ECO:0000313" key="9">
    <source>
        <dbReference type="Proteomes" id="UP000734854"/>
    </source>
</evidence>
<dbReference type="GO" id="GO:0043813">
    <property type="term" value="F:phosphatidylinositol-3,5-bisphosphate 5-phosphatase activity"/>
    <property type="evidence" value="ECO:0007669"/>
    <property type="project" value="InterPro"/>
</dbReference>
<evidence type="ECO:0000256" key="1">
    <source>
        <dbReference type="ARBA" id="ARBA00004148"/>
    </source>
</evidence>
<keyword evidence="9" id="KW-1185">Reference proteome</keyword>
<dbReference type="GO" id="GO:0046856">
    <property type="term" value="P:phosphatidylinositol dephosphorylation"/>
    <property type="evidence" value="ECO:0007669"/>
    <property type="project" value="InterPro"/>
</dbReference>
<dbReference type="InterPro" id="IPR043573">
    <property type="entry name" value="Fig4-like"/>
</dbReference>
<evidence type="ECO:0000256" key="4">
    <source>
        <dbReference type="ARBA" id="ARBA00023337"/>
    </source>
</evidence>
<organism evidence="8 9">
    <name type="scientific">Zingiber officinale</name>
    <name type="common">Ginger</name>
    <name type="synonym">Amomum zingiber</name>
    <dbReference type="NCBI Taxonomy" id="94328"/>
    <lineage>
        <taxon>Eukaryota</taxon>
        <taxon>Viridiplantae</taxon>
        <taxon>Streptophyta</taxon>
        <taxon>Embryophyta</taxon>
        <taxon>Tracheophyta</taxon>
        <taxon>Spermatophyta</taxon>
        <taxon>Magnoliopsida</taxon>
        <taxon>Liliopsida</taxon>
        <taxon>Zingiberales</taxon>
        <taxon>Zingiberaceae</taxon>
        <taxon>Zingiber</taxon>
    </lineage>
</organism>
<dbReference type="AlphaFoldDB" id="A0A8J5EYM3"/>
<comment type="subcellular location">
    <subcellularLocation>
        <location evidence="1">Vacuole membrane</location>
        <topology evidence="1">Peripheral membrane protein</topology>
    </subcellularLocation>
</comment>
<dbReference type="PANTHER" id="PTHR45738">
    <property type="entry name" value="POLYPHOSPHOINOSITIDE PHOSPHATASE"/>
    <property type="match status" value="1"/>
</dbReference>
<protein>
    <recommendedName>
        <fullName evidence="7">SAC domain-containing protein</fullName>
    </recommendedName>
</protein>